<proteinExistence type="predicted"/>
<evidence type="ECO:0000256" key="5">
    <source>
        <dbReference type="ARBA" id="ARBA00023136"/>
    </source>
</evidence>
<keyword evidence="2" id="KW-0813">Transport</keyword>
<reference evidence="7" key="1">
    <citation type="journal article" date="2020" name="Stud. Mycol.">
        <title>101 Dothideomycetes genomes: a test case for predicting lifestyles and emergence of pathogens.</title>
        <authorList>
            <person name="Haridas S."/>
            <person name="Albert R."/>
            <person name="Binder M."/>
            <person name="Bloem J."/>
            <person name="Labutti K."/>
            <person name="Salamov A."/>
            <person name="Andreopoulos B."/>
            <person name="Baker S."/>
            <person name="Barry K."/>
            <person name="Bills G."/>
            <person name="Bluhm B."/>
            <person name="Cannon C."/>
            <person name="Castanera R."/>
            <person name="Culley D."/>
            <person name="Daum C."/>
            <person name="Ezra D."/>
            <person name="Gonzalez J."/>
            <person name="Henrissat B."/>
            <person name="Kuo A."/>
            <person name="Liang C."/>
            <person name="Lipzen A."/>
            <person name="Lutzoni F."/>
            <person name="Magnuson J."/>
            <person name="Mondo S."/>
            <person name="Nolan M."/>
            <person name="Ohm R."/>
            <person name="Pangilinan J."/>
            <person name="Park H.-J."/>
            <person name="Ramirez L."/>
            <person name="Alfaro M."/>
            <person name="Sun H."/>
            <person name="Tritt A."/>
            <person name="Yoshinaga Y."/>
            <person name="Zwiers L.-H."/>
            <person name="Turgeon B."/>
            <person name="Goodwin S."/>
            <person name="Spatafora J."/>
            <person name="Crous P."/>
            <person name="Grigoriev I."/>
        </authorList>
    </citation>
    <scope>NUCLEOTIDE SEQUENCE</scope>
    <source>
        <strain evidence="7">CBS 473.64</strain>
    </source>
</reference>
<dbReference type="GO" id="GO:0022857">
    <property type="term" value="F:transmembrane transporter activity"/>
    <property type="evidence" value="ECO:0007669"/>
    <property type="project" value="InterPro"/>
</dbReference>
<evidence type="ECO:0000256" key="2">
    <source>
        <dbReference type="ARBA" id="ARBA00022448"/>
    </source>
</evidence>
<gene>
    <name evidence="7" type="ORF">P280DRAFT_490673</name>
</gene>
<protein>
    <submittedName>
        <fullName evidence="7">Putative major facilitator superfamily transporter</fullName>
    </submittedName>
</protein>
<feature type="transmembrane region" description="Helical" evidence="6">
    <location>
        <begin position="134"/>
        <end position="155"/>
    </location>
</feature>
<evidence type="ECO:0000256" key="4">
    <source>
        <dbReference type="ARBA" id="ARBA00022989"/>
    </source>
</evidence>
<evidence type="ECO:0000256" key="1">
    <source>
        <dbReference type="ARBA" id="ARBA00004141"/>
    </source>
</evidence>
<dbReference type="InterPro" id="IPR011701">
    <property type="entry name" value="MFS"/>
</dbReference>
<keyword evidence="4 6" id="KW-1133">Transmembrane helix</keyword>
<dbReference type="AlphaFoldDB" id="A0A6A6RXU7"/>
<dbReference type="Proteomes" id="UP000799753">
    <property type="component" value="Unassembled WGS sequence"/>
</dbReference>
<dbReference type="EMBL" id="MU006785">
    <property type="protein sequence ID" value="KAF2640366.1"/>
    <property type="molecule type" value="Genomic_DNA"/>
</dbReference>
<evidence type="ECO:0000313" key="7">
    <source>
        <dbReference type="EMBL" id="KAF2640366.1"/>
    </source>
</evidence>
<feature type="transmembrane region" description="Helical" evidence="6">
    <location>
        <begin position="355"/>
        <end position="377"/>
    </location>
</feature>
<dbReference type="Pfam" id="PF07690">
    <property type="entry name" value="MFS_1"/>
    <property type="match status" value="1"/>
</dbReference>
<dbReference type="SUPFAM" id="SSF103473">
    <property type="entry name" value="MFS general substrate transporter"/>
    <property type="match status" value="1"/>
</dbReference>
<organism evidence="7 8">
    <name type="scientific">Massarina eburnea CBS 473.64</name>
    <dbReference type="NCBI Taxonomy" id="1395130"/>
    <lineage>
        <taxon>Eukaryota</taxon>
        <taxon>Fungi</taxon>
        <taxon>Dikarya</taxon>
        <taxon>Ascomycota</taxon>
        <taxon>Pezizomycotina</taxon>
        <taxon>Dothideomycetes</taxon>
        <taxon>Pleosporomycetidae</taxon>
        <taxon>Pleosporales</taxon>
        <taxon>Massarineae</taxon>
        <taxon>Massarinaceae</taxon>
        <taxon>Massarina</taxon>
    </lineage>
</organism>
<feature type="transmembrane region" description="Helical" evidence="6">
    <location>
        <begin position="74"/>
        <end position="97"/>
    </location>
</feature>
<dbReference type="PANTHER" id="PTHR23502:SF51">
    <property type="entry name" value="QUINIDINE RESISTANCE PROTEIN 1-RELATED"/>
    <property type="match status" value="1"/>
</dbReference>
<feature type="transmembrane region" description="Helical" evidence="6">
    <location>
        <begin position="302"/>
        <end position="322"/>
    </location>
</feature>
<evidence type="ECO:0000313" key="8">
    <source>
        <dbReference type="Proteomes" id="UP000799753"/>
    </source>
</evidence>
<dbReference type="PANTHER" id="PTHR23502">
    <property type="entry name" value="MAJOR FACILITATOR SUPERFAMILY"/>
    <property type="match status" value="1"/>
</dbReference>
<dbReference type="GO" id="GO:0005886">
    <property type="term" value="C:plasma membrane"/>
    <property type="evidence" value="ECO:0007669"/>
    <property type="project" value="TreeGrafter"/>
</dbReference>
<keyword evidence="3 6" id="KW-0812">Transmembrane</keyword>
<sequence>MQVNNNVGASEAEGEVSCENGEERGVEELQPYTVFTPTQQSLLVYACSISAIFSTASLFIYFPAITAIAKPLHVSLQSINFTITFYQIVSGLAPSFFATLSDNIGRRPMLLFALTLSLGANLGVALTKHYVALVILRCLQSAGASSAYAIAYGVIADFSIPANRGSYIGVLLGFTNSAPCFGPRWIFWLLAITSGSHVAVLAVFLPETCRRLVGNGSVRQPHTMNQSLYGLLRGRGSHEEPGGIRISFNTNPFRGLNTLFDKANLIVVLVGGIQYTVFGCLATSLSAQVIHNYSLNYLTARLTYLPAGIGGMLAAILTGRLLDYEYRLSARKHNITIASTRLANFPIEEARLRSVFPFVSLSSAATVFVFVTCGTLLTDFNPDRSSTVQASYNLVRCTLSASGIAAVDTMVRGMGVGWCFTTFALFGASCAPLLYVLKKRGERWRSRAIVTSQIVDTEKVE</sequence>
<feature type="transmembrane region" description="Helical" evidence="6">
    <location>
        <begin position="185"/>
        <end position="205"/>
    </location>
</feature>
<name>A0A6A6RXU7_9PLEO</name>
<evidence type="ECO:0000256" key="6">
    <source>
        <dbReference type="SAM" id="Phobius"/>
    </source>
</evidence>
<dbReference type="InterPro" id="IPR036259">
    <property type="entry name" value="MFS_trans_sf"/>
</dbReference>
<evidence type="ECO:0000256" key="3">
    <source>
        <dbReference type="ARBA" id="ARBA00022692"/>
    </source>
</evidence>
<dbReference type="Gene3D" id="1.20.1250.20">
    <property type="entry name" value="MFS general substrate transporter like domains"/>
    <property type="match status" value="1"/>
</dbReference>
<comment type="subcellular location">
    <subcellularLocation>
        <location evidence="1">Membrane</location>
        <topology evidence="1">Multi-pass membrane protein</topology>
    </subcellularLocation>
</comment>
<keyword evidence="5 6" id="KW-0472">Membrane</keyword>
<feature type="transmembrane region" description="Helical" evidence="6">
    <location>
        <begin position="109"/>
        <end position="127"/>
    </location>
</feature>
<keyword evidence="8" id="KW-1185">Reference proteome</keyword>
<feature type="transmembrane region" description="Helical" evidence="6">
    <location>
        <begin position="263"/>
        <end position="290"/>
    </location>
</feature>
<feature type="transmembrane region" description="Helical" evidence="6">
    <location>
        <begin position="415"/>
        <end position="437"/>
    </location>
</feature>
<feature type="transmembrane region" description="Helical" evidence="6">
    <location>
        <begin position="42"/>
        <end position="62"/>
    </location>
</feature>
<accession>A0A6A6RXU7</accession>
<dbReference type="OrthoDB" id="3790015at2759"/>